<gene>
    <name evidence="3" type="ORF">LQ384_16605</name>
</gene>
<accession>A0AAW4XGW6</accession>
<evidence type="ECO:0000313" key="3">
    <source>
        <dbReference type="EMBL" id="MCD2112733.1"/>
    </source>
</evidence>
<evidence type="ECO:0008006" key="5">
    <source>
        <dbReference type="Google" id="ProtNLM"/>
    </source>
</evidence>
<protein>
    <recommendedName>
        <fullName evidence="5">Lipoprotein</fullName>
    </recommendedName>
</protein>
<dbReference type="AlphaFoldDB" id="A0AAW4XGW6"/>
<name>A0AAW4XGW6_RHORH</name>
<dbReference type="RefSeq" id="WP_230791357.1">
    <property type="nucleotide sequence ID" value="NZ_JAJNCO010000008.1"/>
</dbReference>
<reference evidence="3" key="1">
    <citation type="submission" date="2021-11" db="EMBL/GenBank/DDBJ databases">
        <title>Development of a sustainable strategy for remediation of hydrocarbon-contaminated territories based on the waste exchange concept.</title>
        <authorList>
            <person name="Elkin A."/>
        </authorList>
    </citation>
    <scope>NUCLEOTIDE SEQUENCE</scope>
    <source>
        <strain evidence="3">IEGM 757</strain>
    </source>
</reference>
<evidence type="ECO:0000256" key="2">
    <source>
        <dbReference type="SAM" id="SignalP"/>
    </source>
</evidence>
<keyword evidence="2" id="KW-0732">Signal</keyword>
<proteinExistence type="predicted"/>
<feature type="signal peptide" evidence="2">
    <location>
        <begin position="1"/>
        <end position="23"/>
    </location>
</feature>
<dbReference type="SUPFAM" id="SSF56601">
    <property type="entry name" value="beta-lactamase/transpeptidase-like"/>
    <property type="match status" value="1"/>
</dbReference>
<feature type="region of interest" description="Disordered" evidence="1">
    <location>
        <begin position="230"/>
        <end position="262"/>
    </location>
</feature>
<dbReference type="Proteomes" id="UP001198630">
    <property type="component" value="Unassembled WGS sequence"/>
</dbReference>
<organism evidence="3 4">
    <name type="scientific">Rhodococcus rhodochrous</name>
    <dbReference type="NCBI Taxonomy" id="1829"/>
    <lineage>
        <taxon>Bacteria</taxon>
        <taxon>Bacillati</taxon>
        <taxon>Actinomycetota</taxon>
        <taxon>Actinomycetes</taxon>
        <taxon>Mycobacteriales</taxon>
        <taxon>Nocardiaceae</taxon>
        <taxon>Rhodococcus</taxon>
    </lineage>
</organism>
<evidence type="ECO:0000256" key="1">
    <source>
        <dbReference type="SAM" id="MobiDB-lite"/>
    </source>
</evidence>
<evidence type="ECO:0000313" key="4">
    <source>
        <dbReference type="Proteomes" id="UP001198630"/>
    </source>
</evidence>
<feature type="chain" id="PRO_5043397552" description="Lipoprotein" evidence="2">
    <location>
        <begin position="24"/>
        <end position="295"/>
    </location>
</feature>
<dbReference type="Gene3D" id="3.40.710.10">
    <property type="entry name" value="DD-peptidase/beta-lactamase superfamily"/>
    <property type="match status" value="1"/>
</dbReference>
<dbReference type="InterPro" id="IPR012338">
    <property type="entry name" value="Beta-lactam/transpept-like"/>
</dbReference>
<dbReference type="EMBL" id="JAJNCO010000008">
    <property type="protein sequence ID" value="MCD2112733.1"/>
    <property type="molecule type" value="Genomic_DNA"/>
</dbReference>
<comment type="caution">
    <text evidence="3">The sequence shown here is derived from an EMBL/GenBank/DDBJ whole genome shotgun (WGS) entry which is preliminary data.</text>
</comment>
<sequence length="295" mass="30544">MRPIATALAVATFTALGGHIASAAPAPIVDDTGAIAAPSSTQISFAHTPTGVRAGTANEHESRAGVSIVKMYLAEYVLTYGDPADHADATEMIRSSNDAIADRLHAKYPQAISSTAAEFGLTDTYVPGYWGVGTTSTHDMVTYLETKKRTDPGSPVLAAMARAYDTAADGYPQNYGTALIAGVIGTKWGWSDDRSFHASASFGADFSVAASTYGSAGQLSEHVLGAFTEGMPPGPETGPFRPGPETGPFRPGPETGPLLQDCPPLGWLAGDPLLGPPAQDLLDGLPPVVTDPICR</sequence>